<protein>
    <recommendedName>
        <fullName evidence="1">DAGKc domain-containing protein</fullName>
    </recommendedName>
</protein>
<dbReference type="InterPro" id="IPR001206">
    <property type="entry name" value="Diacylglycerol_kinase_cat_dom"/>
</dbReference>
<evidence type="ECO:0000259" key="1">
    <source>
        <dbReference type="PROSITE" id="PS50146"/>
    </source>
</evidence>
<organism evidence="2 3">
    <name type="scientific">Delitschia confertaspora ATCC 74209</name>
    <dbReference type="NCBI Taxonomy" id="1513339"/>
    <lineage>
        <taxon>Eukaryota</taxon>
        <taxon>Fungi</taxon>
        <taxon>Dikarya</taxon>
        <taxon>Ascomycota</taxon>
        <taxon>Pezizomycotina</taxon>
        <taxon>Dothideomycetes</taxon>
        <taxon>Pleosporomycetidae</taxon>
        <taxon>Pleosporales</taxon>
        <taxon>Delitschiaceae</taxon>
        <taxon>Delitschia</taxon>
    </lineage>
</organism>
<dbReference type="SMART" id="SM00046">
    <property type="entry name" value="DAGKc"/>
    <property type="match status" value="1"/>
</dbReference>
<name>A0A9P4JI47_9PLEO</name>
<sequence>MDNQQPEGSIIKFKNEKDEEELIERQNLVTVLPGPEGECHSQVIHVTSSGGTSIQEVCISKAVYSPLPSWDYEAHNIHVIVSTKSGTETAGKFYSQALEPVLKALFHKRDFSTNVHYTESANTIKELTTEVLWPKANNGEKLLVILLSGDGGVIDMVNAMLSKQPSVAYRAPKVAIFPMGTGNALAHSIGTTKDNTSGLSILARGKPLPLPIFKAIFSPGARMLVDEARREEELPKDSTGTPNLHGAVVCSWGMHATLVADSDTAEYRKFGVERFKMAAKEALYPADGSSPHPYKARVSVIRKGETEWQSIPRDEHMYVLATLVSNLEKTFVISPASQPLDGNLRLVHFGPTSGDEAMRIMGLAYQGGKHIDEPAVGYENIERLRIQFNDLEDDGRWRRICIDGTIVRLEKDGWVEVAVEKRHVLDVLSVANEL</sequence>
<dbReference type="Proteomes" id="UP000799536">
    <property type="component" value="Unassembled WGS sequence"/>
</dbReference>
<dbReference type="GO" id="GO:0046512">
    <property type="term" value="P:sphingosine biosynthetic process"/>
    <property type="evidence" value="ECO:0007669"/>
    <property type="project" value="TreeGrafter"/>
</dbReference>
<gene>
    <name evidence="2" type="ORF">GQ43DRAFT_100554</name>
</gene>
<dbReference type="AlphaFoldDB" id="A0A9P4JI47"/>
<dbReference type="InterPro" id="IPR017438">
    <property type="entry name" value="ATP-NAD_kinase_N"/>
</dbReference>
<dbReference type="GO" id="GO:0001727">
    <property type="term" value="F:lipid kinase activity"/>
    <property type="evidence" value="ECO:0007669"/>
    <property type="project" value="TreeGrafter"/>
</dbReference>
<evidence type="ECO:0000313" key="2">
    <source>
        <dbReference type="EMBL" id="KAF2199863.1"/>
    </source>
</evidence>
<dbReference type="Pfam" id="PF00781">
    <property type="entry name" value="DAGK_cat"/>
    <property type="match status" value="1"/>
</dbReference>
<dbReference type="OrthoDB" id="3853857at2759"/>
<dbReference type="GO" id="GO:0005737">
    <property type="term" value="C:cytoplasm"/>
    <property type="evidence" value="ECO:0007669"/>
    <property type="project" value="TreeGrafter"/>
</dbReference>
<comment type="caution">
    <text evidence="2">The sequence shown here is derived from an EMBL/GenBank/DDBJ whole genome shotgun (WGS) entry which is preliminary data.</text>
</comment>
<dbReference type="Gene3D" id="3.40.50.10330">
    <property type="entry name" value="Probable inorganic polyphosphate/atp-NAD kinase, domain 1"/>
    <property type="match status" value="1"/>
</dbReference>
<proteinExistence type="predicted"/>
<evidence type="ECO:0000313" key="3">
    <source>
        <dbReference type="Proteomes" id="UP000799536"/>
    </source>
</evidence>
<dbReference type="PANTHER" id="PTHR12358:SF108">
    <property type="entry name" value="DAGKC DOMAIN-CONTAINING PROTEIN"/>
    <property type="match status" value="1"/>
</dbReference>
<dbReference type="PROSITE" id="PS50146">
    <property type="entry name" value="DAGK"/>
    <property type="match status" value="1"/>
</dbReference>
<dbReference type="GO" id="GO:0016020">
    <property type="term" value="C:membrane"/>
    <property type="evidence" value="ECO:0007669"/>
    <property type="project" value="TreeGrafter"/>
</dbReference>
<accession>A0A9P4JI47</accession>
<dbReference type="EMBL" id="ML994052">
    <property type="protein sequence ID" value="KAF2199863.1"/>
    <property type="molecule type" value="Genomic_DNA"/>
</dbReference>
<dbReference type="Gene3D" id="2.60.200.40">
    <property type="match status" value="1"/>
</dbReference>
<dbReference type="InterPro" id="IPR016064">
    <property type="entry name" value="NAD/diacylglycerol_kinase_sf"/>
</dbReference>
<feature type="domain" description="DAGKc" evidence="1">
    <location>
        <begin position="72"/>
        <end position="219"/>
    </location>
</feature>
<dbReference type="SUPFAM" id="SSF111331">
    <property type="entry name" value="NAD kinase/diacylglycerol kinase-like"/>
    <property type="match status" value="1"/>
</dbReference>
<dbReference type="PANTHER" id="PTHR12358">
    <property type="entry name" value="SPHINGOSINE KINASE"/>
    <property type="match status" value="1"/>
</dbReference>
<keyword evidence="3" id="KW-1185">Reference proteome</keyword>
<reference evidence="2" key="1">
    <citation type="journal article" date="2020" name="Stud. Mycol.">
        <title>101 Dothideomycetes genomes: a test case for predicting lifestyles and emergence of pathogens.</title>
        <authorList>
            <person name="Haridas S."/>
            <person name="Albert R."/>
            <person name="Binder M."/>
            <person name="Bloem J."/>
            <person name="Labutti K."/>
            <person name="Salamov A."/>
            <person name="Andreopoulos B."/>
            <person name="Baker S."/>
            <person name="Barry K."/>
            <person name="Bills G."/>
            <person name="Bluhm B."/>
            <person name="Cannon C."/>
            <person name="Castanera R."/>
            <person name="Culley D."/>
            <person name="Daum C."/>
            <person name="Ezra D."/>
            <person name="Gonzalez J."/>
            <person name="Henrissat B."/>
            <person name="Kuo A."/>
            <person name="Liang C."/>
            <person name="Lipzen A."/>
            <person name="Lutzoni F."/>
            <person name="Magnuson J."/>
            <person name="Mondo S."/>
            <person name="Nolan M."/>
            <person name="Ohm R."/>
            <person name="Pangilinan J."/>
            <person name="Park H.-J."/>
            <person name="Ramirez L."/>
            <person name="Alfaro M."/>
            <person name="Sun H."/>
            <person name="Tritt A."/>
            <person name="Yoshinaga Y."/>
            <person name="Zwiers L.-H."/>
            <person name="Turgeon B."/>
            <person name="Goodwin S."/>
            <person name="Spatafora J."/>
            <person name="Crous P."/>
            <person name="Grigoriev I."/>
        </authorList>
    </citation>
    <scope>NUCLEOTIDE SEQUENCE</scope>
    <source>
        <strain evidence="2">ATCC 74209</strain>
    </source>
</reference>
<dbReference type="InterPro" id="IPR050187">
    <property type="entry name" value="Lipid_Phosphate_FormReg"/>
</dbReference>